<comment type="catalytic activity">
    <reaction evidence="10">
        <text>5-(carboxymethyl)uridine(34) in tRNA + S-adenosyl-L-methionine = 5-(2-methoxy-2-oxoethyl)uridine(34) in tRNA + S-adenosyl-L-homocysteine</text>
        <dbReference type="Rhea" id="RHEA:43208"/>
        <dbReference type="Rhea" id="RHEA-COMP:10407"/>
        <dbReference type="Rhea" id="RHEA-COMP:10408"/>
        <dbReference type="ChEBI" id="CHEBI:57856"/>
        <dbReference type="ChEBI" id="CHEBI:59789"/>
        <dbReference type="ChEBI" id="CHEBI:74851"/>
        <dbReference type="ChEBI" id="CHEBI:74882"/>
        <dbReference type="EC" id="2.1.1.229"/>
    </reaction>
</comment>
<evidence type="ECO:0000256" key="4">
    <source>
        <dbReference type="ARBA" id="ARBA00022603"/>
    </source>
</evidence>
<dbReference type="EnsemblMetazoa" id="XM_014398069.2">
    <property type="protein sequence ID" value="XP_014253555.1"/>
    <property type="gene ID" value="LOC106668903"/>
</dbReference>
<reference evidence="17" key="1">
    <citation type="submission" date="2022-01" db="UniProtKB">
        <authorList>
            <consortium name="EnsemblMetazoa"/>
        </authorList>
    </citation>
    <scope>IDENTIFICATION</scope>
</reference>
<evidence type="ECO:0000256" key="1">
    <source>
        <dbReference type="ARBA" id="ARBA00001954"/>
    </source>
</evidence>
<dbReference type="Gene3D" id="2.60.120.590">
    <property type="entry name" value="Alpha-ketoglutarate-dependent dioxygenase AlkB-like"/>
    <property type="match status" value="1"/>
</dbReference>
<keyword evidence="4" id="KW-0489">Methyltransferase</keyword>
<dbReference type="InterPro" id="IPR037151">
    <property type="entry name" value="AlkB-like_sf"/>
</dbReference>
<dbReference type="InterPro" id="IPR051422">
    <property type="entry name" value="AlkB_tRNA_MeTrf/Diox"/>
</dbReference>
<evidence type="ECO:0000256" key="11">
    <source>
        <dbReference type="ARBA" id="ARBA00045506"/>
    </source>
</evidence>
<evidence type="ECO:0000256" key="5">
    <source>
        <dbReference type="ARBA" id="ARBA00022679"/>
    </source>
</evidence>
<dbReference type="SUPFAM" id="SSF51197">
    <property type="entry name" value="Clavaminate synthase-like"/>
    <property type="match status" value="1"/>
</dbReference>
<dbReference type="InterPro" id="IPR005123">
    <property type="entry name" value="Oxoglu/Fe-dep_dioxygenase_dom"/>
</dbReference>
<keyword evidence="9" id="KW-0511">Multifunctional enzyme</keyword>
<dbReference type="Gene3D" id="3.30.70.330">
    <property type="match status" value="1"/>
</dbReference>
<dbReference type="AlphaFoldDB" id="A0A8I6TJ11"/>
<dbReference type="GO" id="GO:0000049">
    <property type="term" value="F:tRNA binding"/>
    <property type="evidence" value="ECO:0007669"/>
    <property type="project" value="TreeGrafter"/>
</dbReference>
<organism evidence="17 18">
    <name type="scientific">Cimex lectularius</name>
    <name type="common">Bed bug</name>
    <name type="synonym">Acanthia lectularia</name>
    <dbReference type="NCBI Taxonomy" id="79782"/>
    <lineage>
        <taxon>Eukaryota</taxon>
        <taxon>Metazoa</taxon>
        <taxon>Ecdysozoa</taxon>
        <taxon>Arthropoda</taxon>
        <taxon>Hexapoda</taxon>
        <taxon>Insecta</taxon>
        <taxon>Pterygota</taxon>
        <taxon>Neoptera</taxon>
        <taxon>Paraneoptera</taxon>
        <taxon>Hemiptera</taxon>
        <taxon>Heteroptera</taxon>
        <taxon>Panheteroptera</taxon>
        <taxon>Cimicomorpha</taxon>
        <taxon>Cimicidae</taxon>
        <taxon>Cimex</taxon>
    </lineage>
</organism>
<dbReference type="GeneID" id="106668903"/>
<dbReference type="SUPFAM" id="SSF53335">
    <property type="entry name" value="S-adenosyl-L-methionine-dependent methyltransferases"/>
    <property type="match status" value="1"/>
</dbReference>
<evidence type="ECO:0000256" key="2">
    <source>
        <dbReference type="ARBA" id="ARBA00007879"/>
    </source>
</evidence>
<evidence type="ECO:0000313" key="17">
    <source>
        <dbReference type="EnsemblMetazoa" id="XP_014253555.1"/>
    </source>
</evidence>
<evidence type="ECO:0000256" key="9">
    <source>
        <dbReference type="ARBA" id="ARBA00023268"/>
    </source>
</evidence>
<dbReference type="Gene3D" id="3.40.50.150">
    <property type="entry name" value="Vaccinia Virus protein VP39"/>
    <property type="match status" value="1"/>
</dbReference>
<dbReference type="KEGG" id="clec:106668903"/>
<evidence type="ECO:0000256" key="10">
    <source>
        <dbReference type="ARBA" id="ARBA00034996"/>
    </source>
</evidence>
<keyword evidence="18" id="KW-1185">Reference proteome</keyword>
<dbReference type="InterPro" id="IPR029063">
    <property type="entry name" value="SAM-dependent_MTases_sf"/>
</dbReference>
<dbReference type="SUPFAM" id="SSF54928">
    <property type="entry name" value="RNA-binding domain, RBD"/>
    <property type="match status" value="1"/>
</dbReference>
<evidence type="ECO:0000256" key="14">
    <source>
        <dbReference type="PROSITE-ProRule" id="PRU00176"/>
    </source>
</evidence>
<comment type="cofactor">
    <cofactor evidence="1">
        <name>Fe(2+)</name>
        <dbReference type="ChEBI" id="CHEBI:29033"/>
    </cofactor>
</comment>
<evidence type="ECO:0000313" key="18">
    <source>
        <dbReference type="Proteomes" id="UP000494040"/>
    </source>
</evidence>
<evidence type="ECO:0000259" key="15">
    <source>
        <dbReference type="PROSITE" id="PS50102"/>
    </source>
</evidence>
<evidence type="ECO:0000259" key="16">
    <source>
        <dbReference type="PROSITE" id="PS51471"/>
    </source>
</evidence>
<dbReference type="GO" id="GO:0106335">
    <property type="term" value="F:tRNA (5-carboxymethyluridine(34)-5-O)-methyltransferase activity"/>
    <property type="evidence" value="ECO:0007669"/>
    <property type="project" value="UniProtKB-EC"/>
</dbReference>
<dbReference type="GO" id="GO:0005634">
    <property type="term" value="C:nucleus"/>
    <property type="evidence" value="ECO:0007669"/>
    <property type="project" value="TreeGrafter"/>
</dbReference>
<keyword evidence="6" id="KW-0862">Zinc</keyword>
<dbReference type="Pfam" id="PF08241">
    <property type="entry name" value="Methyltransf_11"/>
    <property type="match status" value="1"/>
</dbReference>
<feature type="domain" description="RRM" evidence="15">
    <location>
        <begin position="34"/>
        <end position="111"/>
    </location>
</feature>
<keyword evidence="8" id="KW-0408">Iron</keyword>
<evidence type="ECO:0000256" key="7">
    <source>
        <dbReference type="ARBA" id="ARBA00022884"/>
    </source>
</evidence>
<dbReference type="PANTHER" id="PTHR13069">
    <property type="entry name" value="ALKYLATED DNA REPAIR PROTEIN ALKB HOMOLOG 8"/>
    <property type="match status" value="1"/>
</dbReference>
<comment type="function">
    <text evidence="11">Catalyzes the methylation of 5-carboxymethyl uridine to 5-methylcarboxymethyl uridine at the wobble position of the anticodon loop in tRNA via its methyltransferase domain. Catalyzes the last step in the formation of 5-methylcarboxymethyl uridine at the wobble position of the anticodon loop in target tRNA. Has a preference for tRNA(Arg) and tRNA(Glu), and does not bind tRNA(Lys). Binds tRNA and catalyzes the iron and alpha-ketoglutarate dependent hydroxylation of 5-methylcarboxymethyl uridine at the wobble position of the anticodon loop in tRNA via its dioxygenase domain, giving rise to 5-(S)-methoxycarbonylhydroxymethyluridine; has a preference for tRNA(Gly). Required for normal survival after DNA damage. May inhibit apoptosis and promote cell survival and angiogenesis.</text>
</comment>
<dbReference type="InterPro" id="IPR027450">
    <property type="entry name" value="AlkB-like"/>
</dbReference>
<evidence type="ECO:0000256" key="3">
    <source>
        <dbReference type="ARBA" id="ARBA00012808"/>
    </source>
</evidence>
<keyword evidence="5" id="KW-0808">Transferase</keyword>
<keyword evidence="7 14" id="KW-0694">RNA-binding</keyword>
<evidence type="ECO:0000256" key="6">
    <source>
        <dbReference type="ARBA" id="ARBA00022833"/>
    </source>
</evidence>
<evidence type="ECO:0000256" key="12">
    <source>
        <dbReference type="ARBA" id="ARBA00049786"/>
    </source>
</evidence>
<dbReference type="PROSITE" id="PS51471">
    <property type="entry name" value="FE2OG_OXY"/>
    <property type="match status" value="1"/>
</dbReference>
<proteinExistence type="inferred from homology"/>
<dbReference type="OrthoDB" id="271595at2759"/>
<dbReference type="Pfam" id="PF13532">
    <property type="entry name" value="2OG-FeII_Oxy_2"/>
    <property type="match status" value="1"/>
</dbReference>
<evidence type="ECO:0000256" key="8">
    <source>
        <dbReference type="ARBA" id="ARBA00023004"/>
    </source>
</evidence>
<evidence type="ECO:0000256" key="13">
    <source>
        <dbReference type="ARBA" id="ARBA00049802"/>
    </source>
</evidence>
<dbReference type="InterPro" id="IPR000504">
    <property type="entry name" value="RRM_dom"/>
</dbReference>
<dbReference type="Pfam" id="PF00076">
    <property type="entry name" value="RRM_1"/>
    <property type="match status" value="1"/>
</dbReference>
<name>A0A8I6TJ11_CIMLE</name>
<dbReference type="GO" id="GO:0005737">
    <property type="term" value="C:cytoplasm"/>
    <property type="evidence" value="ECO:0007669"/>
    <property type="project" value="TreeGrafter"/>
</dbReference>
<dbReference type="GO" id="GO:0030488">
    <property type="term" value="P:tRNA methylation"/>
    <property type="evidence" value="ECO:0007669"/>
    <property type="project" value="TreeGrafter"/>
</dbReference>
<dbReference type="Proteomes" id="UP000494040">
    <property type="component" value="Unassembled WGS sequence"/>
</dbReference>
<dbReference type="GO" id="GO:0008757">
    <property type="term" value="F:S-adenosylmethionine-dependent methyltransferase activity"/>
    <property type="evidence" value="ECO:0007669"/>
    <property type="project" value="InterPro"/>
</dbReference>
<dbReference type="PANTHER" id="PTHR13069:SF21">
    <property type="entry name" value="ALKYLATED DNA REPAIR PROTEIN ALKB HOMOLOG 8"/>
    <property type="match status" value="1"/>
</dbReference>
<sequence>MSSVKQNKLNRKFTKYKNILWEDHKIMTSQDPTEVLVICNLGINDGISSSDIINFFSKYGKIVSASFVPRKSYSFILFDDVQSSEKCYRQINGKLALDNVKKPLYLLFAQSFPPLDNDIFDFSQLPPGATLFKDFLNLDEENEFLTIANESFVGQSTTLKQRKVFHYGYAFLYENNNVDKNNPLPNGLPKICDIIRPRLNEKGYPLLNNPDQLTINLYSPGQGLPPHIDTHSAFEDEILILSLGSDCIMDFRKDSKHIPVILKRRSMLVLAGESRYMWTHGISARKCDILYDVDQGLVNKERDTRISFTLRKILQGECKCYYPSTCDSQMANSFNNEHPSKLEQQFVHQVYDTISDHFSQTRYKPWPKVLNFVQSFPVGSILLDVGCGNGKYFNHNRKIFEIGCDYSHRLTTICKERGFEVLRSDCLYLPFKDNFFDAVISIAVLHHLSTLERRIQAFEEIIRVLKPGGKVLIYVWAKEQKLNNSPSNYLKSGENHVKQSEINSKQFNLKCSVEDTSLRTGVEESSEQKGGRTPGNLPLPVHTNRMEFTQKEQDILVPWKLQRKNIETSTHLRYYHVFQKNELEDICFRCKFKILDSYYDNGNWCVLLTK</sequence>
<dbReference type="InterPro" id="IPR035979">
    <property type="entry name" value="RBD_domain_sf"/>
</dbReference>
<accession>A0A8I6TJ11</accession>
<dbReference type="RefSeq" id="XP_014253555.1">
    <property type="nucleotide sequence ID" value="XM_014398069.2"/>
</dbReference>
<dbReference type="SMART" id="SM00360">
    <property type="entry name" value="RRM"/>
    <property type="match status" value="1"/>
</dbReference>
<dbReference type="InterPro" id="IPR013216">
    <property type="entry name" value="Methyltransf_11"/>
</dbReference>
<dbReference type="CDD" id="cd02440">
    <property type="entry name" value="AdoMet_MTases"/>
    <property type="match status" value="1"/>
</dbReference>
<dbReference type="EC" id="2.1.1.229" evidence="3"/>
<dbReference type="GO" id="GO:0002098">
    <property type="term" value="P:tRNA wobble uridine modification"/>
    <property type="evidence" value="ECO:0007669"/>
    <property type="project" value="TreeGrafter"/>
</dbReference>
<dbReference type="InterPro" id="IPR012677">
    <property type="entry name" value="Nucleotide-bd_a/b_plait_sf"/>
</dbReference>
<protein>
    <recommendedName>
        <fullName evidence="3">tRNA (carboxymethyluridine(34)-5-O)-methyltransferase</fullName>
        <ecNumber evidence="3">2.1.1.229</ecNumber>
    </recommendedName>
    <alternativeName>
        <fullName evidence="12">Alkylated DNA repair protein alkB homolog 8</fullName>
    </alternativeName>
    <alternativeName>
        <fullName evidence="13">S-adenosyl-L-methionine-dependent tRNA methyltransferase ALKBH8</fullName>
    </alternativeName>
</protein>
<dbReference type="PROSITE" id="PS50102">
    <property type="entry name" value="RRM"/>
    <property type="match status" value="1"/>
</dbReference>
<comment type="similarity">
    <text evidence="2">Belongs to the alkB family.</text>
</comment>
<feature type="domain" description="Fe2OG dioxygenase" evidence="16">
    <location>
        <begin position="209"/>
        <end position="314"/>
    </location>
</feature>
<dbReference type="OMA" id="KYLGCNP"/>